<name>M4C705_HYAAE</name>
<reference evidence="3" key="1">
    <citation type="journal article" date="2010" name="Science">
        <title>Signatures of adaptation to obligate biotrophy in the Hyaloperonospora arabidopsidis genome.</title>
        <authorList>
            <person name="Baxter L."/>
            <person name="Tripathy S."/>
            <person name="Ishaque N."/>
            <person name="Boot N."/>
            <person name="Cabral A."/>
            <person name="Kemen E."/>
            <person name="Thines M."/>
            <person name="Ah-Fong A."/>
            <person name="Anderson R."/>
            <person name="Badejoko W."/>
            <person name="Bittner-Eddy P."/>
            <person name="Boore J.L."/>
            <person name="Chibucos M.C."/>
            <person name="Coates M."/>
            <person name="Dehal P."/>
            <person name="Delehaunty K."/>
            <person name="Dong S."/>
            <person name="Downton P."/>
            <person name="Dumas B."/>
            <person name="Fabro G."/>
            <person name="Fronick C."/>
            <person name="Fuerstenberg S.I."/>
            <person name="Fulton L."/>
            <person name="Gaulin E."/>
            <person name="Govers F."/>
            <person name="Hughes L."/>
            <person name="Humphray S."/>
            <person name="Jiang R.H."/>
            <person name="Judelson H."/>
            <person name="Kamoun S."/>
            <person name="Kyung K."/>
            <person name="Meijer H."/>
            <person name="Minx P."/>
            <person name="Morris P."/>
            <person name="Nelson J."/>
            <person name="Phuntumart V."/>
            <person name="Qutob D."/>
            <person name="Rehmany A."/>
            <person name="Rougon-Cardoso A."/>
            <person name="Ryden P."/>
            <person name="Torto-Alalibo T."/>
            <person name="Studholme D."/>
            <person name="Wang Y."/>
            <person name="Win J."/>
            <person name="Wood J."/>
            <person name="Clifton S.W."/>
            <person name="Rogers J."/>
            <person name="Van den Ackerveken G."/>
            <person name="Jones J.D."/>
            <person name="McDowell J.M."/>
            <person name="Beynon J."/>
            <person name="Tyler B.M."/>
        </authorList>
    </citation>
    <scope>NUCLEOTIDE SEQUENCE [LARGE SCALE GENOMIC DNA]</scope>
    <source>
        <strain evidence="3">Emoy2</strain>
    </source>
</reference>
<dbReference type="VEuPathDB" id="FungiDB:HpaG814893"/>
<dbReference type="EMBL" id="ABWE02002392">
    <property type="status" value="NOT_ANNOTATED_CDS"/>
    <property type="molecule type" value="Genomic_DNA"/>
</dbReference>
<evidence type="ECO:0000313" key="2">
    <source>
        <dbReference type="EnsemblProtists" id="HpaP814893"/>
    </source>
</evidence>
<feature type="region of interest" description="Disordered" evidence="1">
    <location>
        <begin position="1"/>
        <end position="90"/>
    </location>
</feature>
<feature type="compositionally biased region" description="Basic residues" evidence="1">
    <location>
        <begin position="1"/>
        <end position="11"/>
    </location>
</feature>
<dbReference type="Proteomes" id="UP000011713">
    <property type="component" value="Unassembled WGS sequence"/>
</dbReference>
<sequence>MAQRGARRPTRQRSGPAPARTVQRRTAVADPPRRSGRGHRGGGRRQPHSAGRAQARQSHRREHAAARGARRRDEEIPRQGQADLRLRPVLRPDRLFRGLAGRRYFNGPVRQRDARGAVGLPELLQGRASTSSASRSTCSASANTSRRSSRFAQRHVGGARAANREWLGDL</sequence>
<dbReference type="EnsemblProtists" id="HpaT814893">
    <property type="protein sequence ID" value="HpaP814893"/>
    <property type="gene ID" value="HpaG814893"/>
</dbReference>
<feature type="compositionally biased region" description="Low complexity" evidence="1">
    <location>
        <begin position="127"/>
        <end position="146"/>
    </location>
</feature>
<proteinExistence type="predicted"/>
<dbReference type="HOGENOM" id="CLU_1573639_0_0_1"/>
<evidence type="ECO:0000313" key="3">
    <source>
        <dbReference type="Proteomes" id="UP000011713"/>
    </source>
</evidence>
<protein>
    <submittedName>
        <fullName evidence="2">Uncharacterized protein</fullName>
    </submittedName>
</protein>
<accession>M4C705</accession>
<feature type="compositionally biased region" description="Basic residues" evidence="1">
    <location>
        <begin position="34"/>
        <end position="47"/>
    </location>
</feature>
<keyword evidence="3" id="KW-1185">Reference proteome</keyword>
<feature type="region of interest" description="Disordered" evidence="1">
    <location>
        <begin position="126"/>
        <end position="158"/>
    </location>
</feature>
<dbReference type="AlphaFoldDB" id="M4C705"/>
<evidence type="ECO:0000256" key="1">
    <source>
        <dbReference type="SAM" id="MobiDB-lite"/>
    </source>
</evidence>
<organism evidence="2 3">
    <name type="scientific">Hyaloperonospora arabidopsidis (strain Emoy2)</name>
    <name type="common">Downy mildew agent</name>
    <name type="synonym">Peronospora arabidopsidis</name>
    <dbReference type="NCBI Taxonomy" id="559515"/>
    <lineage>
        <taxon>Eukaryota</taxon>
        <taxon>Sar</taxon>
        <taxon>Stramenopiles</taxon>
        <taxon>Oomycota</taxon>
        <taxon>Peronosporomycetes</taxon>
        <taxon>Peronosporales</taxon>
        <taxon>Peronosporaceae</taxon>
        <taxon>Hyaloperonospora</taxon>
    </lineage>
</organism>
<reference evidence="2" key="2">
    <citation type="submission" date="2015-06" db="UniProtKB">
        <authorList>
            <consortium name="EnsemblProtists"/>
        </authorList>
    </citation>
    <scope>IDENTIFICATION</scope>
    <source>
        <strain evidence="2">Emoy2</strain>
    </source>
</reference>
<dbReference type="InParanoid" id="M4C705"/>